<organism evidence="2 3">
    <name type="scientific">Lapidilactobacillus dextrinicus DSM 20335</name>
    <dbReference type="NCBI Taxonomy" id="1423738"/>
    <lineage>
        <taxon>Bacteria</taxon>
        <taxon>Bacillati</taxon>
        <taxon>Bacillota</taxon>
        <taxon>Bacilli</taxon>
        <taxon>Lactobacillales</taxon>
        <taxon>Lactobacillaceae</taxon>
        <taxon>Lapidilactobacillus</taxon>
    </lineage>
</organism>
<dbReference type="Proteomes" id="UP000051813">
    <property type="component" value="Unassembled WGS sequence"/>
</dbReference>
<dbReference type="PATRIC" id="fig|1423738.3.peg.1672"/>
<accession>A0A0R2BUM4</accession>
<evidence type="ECO:0000313" key="3">
    <source>
        <dbReference type="Proteomes" id="UP000051813"/>
    </source>
</evidence>
<dbReference type="RefSeq" id="WP_057755786.1">
    <property type="nucleotide sequence ID" value="NZ_AYYK01000004.1"/>
</dbReference>
<dbReference type="OrthoDB" id="9255846at2"/>
<protein>
    <recommendedName>
        <fullName evidence="1">Gp28/Gp37-like domain-containing protein</fullName>
    </recommendedName>
</protein>
<dbReference type="EMBL" id="AYYK01000004">
    <property type="protein sequence ID" value="KRM79468.1"/>
    <property type="molecule type" value="Genomic_DNA"/>
</dbReference>
<evidence type="ECO:0000259" key="1">
    <source>
        <dbReference type="Pfam" id="PF14594"/>
    </source>
</evidence>
<gene>
    <name evidence="2" type="ORF">FC84_GL001648</name>
</gene>
<dbReference type="STRING" id="1423738.FC84_GL001648"/>
<dbReference type="InterPro" id="IPR029432">
    <property type="entry name" value="Gp28/Gp37-like_dom"/>
</dbReference>
<name>A0A0R2BUM4_9LACO</name>
<keyword evidence="3" id="KW-1185">Reference proteome</keyword>
<sequence>MELEIFTQDKTDQWKFMSEKVFDGFKSLQISLNYYTYSTFELHVGLINEHIRMFIPDTVIYMEGMYFYIDNAIVDDQATAQLKVTGNSLLGKTADRIIMRNYNRSARPEQIVWDHLNNEVVNPSDTKRKIEYLKLSGSPNLGTDTIQYQNSYGTVSEELTTLCTSYDFGIGERATSLGSPGNTLTIFKGKDVSDVVEFSDDYENLTKAGYQNNNYDESTTAIVLGEGEDNARKKVVVGDNQAGLNRKELYVDARDLQKTSNDITLTDAEYNAALVNRGNSKLAERKRILTLTGEVPVSSKLFKLGEDYNLGDTVTVRSELYNLKKQSTITTIKKTYDEKGLYIEPVFGKESPTIYDVLGRS</sequence>
<dbReference type="AlphaFoldDB" id="A0A0R2BUM4"/>
<feature type="domain" description="Gp28/Gp37-like" evidence="1">
    <location>
        <begin position="15"/>
        <end position="349"/>
    </location>
</feature>
<reference evidence="2 3" key="1">
    <citation type="journal article" date="2015" name="Genome Announc.">
        <title>Expanding the biotechnology potential of lactobacilli through comparative genomics of 213 strains and associated genera.</title>
        <authorList>
            <person name="Sun Z."/>
            <person name="Harris H.M."/>
            <person name="McCann A."/>
            <person name="Guo C."/>
            <person name="Argimon S."/>
            <person name="Zhang W."/>
            <person name="Yang X."/>
            <person name="Jeffery I.B."/>
            <person name="Cooney J.C."/>
            <person name="Kagawa T.F."/>
            <person name="Liu W."/>
            <person name="Song Y."/>
            <person name="Salvetti E."/>
            <person name="Wrobel A."/>
            <person name="Rasinkangas P."/>
            <person name="Parkhill J."/>
            <person name="Rea M.C."/>
            <person name="O'Sullivan O."/>
            <person name="Ritari J."/>
            <person name="Douillard F.P."/>
            <person name="Paul Ross R."/>
            <person name="Yang R."/>
            <person name="Briner A.E."/>
            <person name="Felis G.E."/>
            <person name="de Vos W.M."/>
            <person name="Barrangou R."/>
            <person name="Klaenhammer T.R."/>
            <person name="Caufield P.W."/>
            <person name="Cui Y."/>
            <person name="Zhang H."/>
            <person name="O'Toole P.W."/>
        </authorList>
    </citation>
    <scope>NUCLEOTIDE SEQUENCE [LARGE SCALE GENOMIC DNA]</scope>
    <source>
        <strain evidence="2 3">DSM 20335</strain>
    </source>
</reference>
<comment type="caution">
    <text evidence="2">The sequence shown here is derived from an EMBL/GenBank/DDBJ whole genome shotgun (WGS) entry which is preliminary data.</text>
</comment>
<evidence type="ECO:0000313" key="2">
    <source>
        <dbReference type="EMBL" id="KRM79468.1"/>
    </source>
</evidence>
<dbReference type="Pfam" id="PF14594">
    <property type="entry name" value="Sipho_Gp37"/>
    <property type="match status" value="1"/>
</dbReference>
<proteinExistence type="predicted"/>